<evidence type="ECO:0000256" key="7">
    <source>
        <dbReference type="ARBA" id="ARBA00023004"/>
    </source>
</evidence>
<keyword evidence="9" id="KW-0472">Membrane</keyword>
<comment type="similarity">
    <text evidence="3">Belongs to the cytochrome P450 family.</text>
</comment>
<evidence type="ECO:0000256" key="5">
    <source>
        <dbReference type="ARBA" id="ARBA00022723"/>
    </source>
</evidence>
<evidence type="ECO:0000256" key="8">
    <source>
        <dbReference type="ARBA" id="ARBA00023033"/>
    </source>
</evidence>
<dbReference type="GO" id="GO:0020037">
    <property type="term" value="F:heme binding"/>
    <property type="evidence" value="ECO:0007669"/>
    <property type="project" value="InterPro"/>
</dbReference>
<dbReference type="Pfam" id="PF00067">
    <property type="entry name" value="p450"/>
    <property type="match status" value="1"/>
</dbReference>
<comment type="subcellular location">
    <subcellularLocation>
        <location evidence="2">Membrane</location>
    </subcellularLocation>
</comment>
<dbReference type="GO" id="GO:0005506">
    <property type="term" value="F:iron ion binding"/>
    <property type="evidence" value="ECO:0007669"/>
    <property type="project" value="InterPro"/>
</dbReference>
<dbReference type="GO" id="GO:0004497">
    <property type="term" value="F:monooxygenase activity"/>
    <property type="evidence" value="ECO:0007669"/>
    <property type="project" value="UniProtKB-KW"/>
</dbReference>
<keyword evidence="4" id="KW-0349">Heme</keyword>
<evidence type="ECO:0000256" key="6">
    <source>
        <dbReference type="ARBA" id="ARBA00023002"/>
    </source>
</evidence>
<comment type="cofactor">
    <cofactor evidence="1">
        <name>heme</name>
        <dbReference type="ChEBI" id="CHEBI:30413"/>
    </cofactor>
</comment>
<keyword evidence="8" id="KW-0503">Monooxygenase</keyword>
<keyword evidence="7" id="KW-0408">Iron</keyword>
<gene>
    <name evidence="10" type="ORF">RJ641_008633</name>
</gene>
<sequence length="208" mass="24058">MVVSSTEIARECLRANELVFSSRKHSAAISCLLTMMLPLLGPYWRFVKKLSKHGEAVNVTEELMKLTNNVISQMMLGIRCSGMEDEAETARRQVREVTKIFGEFNLADLIWFCKNLDVQGFRKRYEDTHRGYDGLLEKIISDRVDVRKQKRKEEHIRGLQEVAQHESLDLLDMLLDILEDEKAEMKLTRENIKAVILVSFAIVLFLVE</sequence>
<evidence type="ECO:0000313" key="10">
    <source>
        <dbReference type="EMBL" id="KAK6926914.1"/>
    </source>
</evidence>
<evidence type="ECO:0000313" key="11">
    <source>
        <dbReference type="Proteomes" id="UP001370490"/>
    </source>
</evidence>
<reference evidence="10 11" key="1">
    <citation type="submission" date="2023-12" db="EMBL/GenBank/DDBJ databases">
        <title>A high-quality genome assembly for Dillenia turbinata (Dilleniales).</title>
        <authorList>
            <person name="Chanderbali A."/>
        </authorList>
    </citation>
    <scope>NUCLEOTIDE SEQUENCE [LARGE SCALE GENOMIC DNA]</scope>
    <source>
        <strain evidence="10">LSX21</strain>
        <tissue evidence="10">Leaf</tissue>
    </source>
</reference>
<dbReference type="Gene3D" id="1.10.630.10">
    <property type="entry name" value="Cytochrome P450"/>
    <property type="match status" value="1"/>
</dbReference>
<evidence type="ECO:0000256" key="3">
    <source>
        <dbReference type="ARBA" id="ARBA00010617"/>
    </source>
</evidence>
<dbReference type="EMBL" id="JBAMMX010000015">
    <property type="protein sequence ID" value="KAK6926914.1"/>
    <property type="molecule type" value="Genomic_DNA"/>
</dbReference>
<accession>A0AAN8V8J1</accession>
<dbReference type="GO" id="GO:0016020">
    <property type="term" value="C:membrane"/>
    <property type="evidence" value="ECO:0007669"/>
    <property type="project" value="UniProtKB-SubCell"/>
</dbReference>
<organism evidence="10 11">
    <name type="scientific">Dillenia turbinata</name>
    <dbReference type="NCBI Taxonomy" id="194707"/>
    <lineage>
        <taxon>Eukaryota</taxon>
        <taxon>Viridiplantae</taxon>
        <taxon>Streptophyta</taxon>
        <taxon>Embryophyta</taxon>
        <taxon>Tracheophyta</taxon>
        <taxon>Spermatophyta</taxon>
        <taxon>Magnoliopsida</taxon>
        <taxon>eudicotyledons</taxon>
        <taxon>Gunneridae</taxon>
        <taxon>Pentapetalae</taxon>
        <taxon>Dilleniales</taxon>
        <taxon>Dilleniaceae</taxon>
        <taxon>Dillenia</taxon>
    </lineage>
</organism>
<evidence type="ECO:0000256" key="1">
    <source>
        <dbReference type="ARBA" id="ARBA00001971"/>
    </source>
</evidence>
<dbReference type="PANTHER" id="PTHR47943:SF8">
    <property type="entry name" value="CYTOCHROME P450"/>
    <property type="match status" value="1"/>
</dbReference>
<comment type="caution">
    <text evidence="10">The sequence shown here is derived from an EMBL/GenBank/DDBJ whole genome shotgun (WGS) entry which is preliminary data.</text>
</comment>
<dbReference type="Proteomes" id="UP001370490">
    <property type="component" value="Unassembled WGS sequence"/>
</dbReference>
<dbReference type="SUPFAM" id="SSF48264">
    <property type="entry name" value="Cytochrome P450"/>
    <property type="match status" value="1"/>
</dbReference>
<keyword evidence="11" id="KW-1185">Reference proteome</keyword>
<dbReference type="InterPro" id="IPR001128">
    <property type="entry name" value="Cyt_P450"/>
</dbReference>
<evidence type="ECO:0000256" key="9">
    <source>
        <dbReference type="ARBA" id="ARBA00023136"/>
    </source>
</evidence>
<keyword evidence="6" id="KW-0560">Oxidoreductase</keyword>
<proteinExistence type="inferred from homology"/>
<evidence type="ECO:0000256" key="4">
    <source>
        <dbReference type="ARBA" id="ARBA00022617"/>
    </source>
</evidence>
<dbReference type="InterPro" id="IPR036396">
    <property type="entry name" value="Cyt_P450_sf"/>
</dbReference>
<name>A0AAN8V8J1_9MAGN</name>
<dbReference type="AlphaFoldDB" id="A0AAN8V8J1"/>
<protein>
    <submittedName>
        <fullName evidence="10">Cytochrome P450</fullName>
    </submittedName>
</protein>
<dbReference type="GO" id="GO:0016705">
    <property type="term" value="F:oxidoreductase activity, acting on paired donors, with incorporation or reduction of molecular oxygen"/>
    <property type="evidence" value="ECO:0007669"/>
    <property type="project" value="InterPro"/>
</dbReference>
<evidence type="ECO:0000256" key="2">
    <source>
        <dbReference type="ARBA" id="ARBA00004370"/>
    </source>
</evidence>
<dbReference type="PANTHER" id="PTHR47943">
    <property type="entry name" value="CYTOCHROME P450 93A3-LIKE"/>
    <property type="match status" value="1"/>
</dbReference>
<keyword evidence="5" id="KW-0479">Metal-binding</keyword>